<dbReference type="VEuPathDB" id="VectorBase:LLONM1_010846"/>
<dbReference type="GO" id="GO:0006397">
    <property type="term" value="P:mRNA processing"/>
    <property type="evidence" value="ECO:0007669"/>
    <property type="project" value="UniProtKB-KW"/>
</dbReference>
<evidence type="ECO:0000256" key="3">
    <source>
        <dbReference type="ARBA" id="ARBA00008726"/>
    </source>
</evidence>
<feature type="region of interest" description="Disordered" evidence="9">
    <location>
        <begin position="173"/>
        <end position="262"/>
    </location>
</feature>
<dbReference type="EMBL" id="AJWK01015117">
    <property type="status" value="NOT_ANNOTATED_CDS"/>
    <property type="molecule type" value="Genomic_DNA"/>
</dbReference>
<evidence type="ECO:0000256" key="6">
    <source>
        <dbReference type="ARBA" id="ARBA00023187"/>
    </source>
</evidence>
<feature type="compositionally biased region" description="Basic and acidic residues" evidence="9">
    <location>
        <begin position="185"/>
        <end position="194"/>
    </location>
</feature>
<evidence type="ECO:0000256" key="5">
    <source>
        <dbReference type="ARBA" id="ARBA00022664"/>
    </source>
</evidence>
<keyword evidence="4" id="KW-0963">Cytoplasm</keyword>
<protein>
    <recommendedName>
        <fullName evidence="10">SDE2-like domain-containing protein</fullName>
    </recommendedName>
</protein>
<keyword evidence="6" id="KW-0508">mRNA splicing</keyword>
<evidence type="ECO:0000256" key="8">
    <source>
        <dbReference type="ARBA" id="ARBA00023306"/>
    </source>
</evidence>
<evidence type="ECO:0000256" key="4">
    <source>
        <dbReference type="ARBA" id="ARBA00022490"/>
    </source>
</evidence>
<dbReference type="GO" id="GO:0008380">
    <property type="term" value="P:RNA splicing"/>
    <property type="evidence" value="ECO:0007669"/>
    <property type="project" value="UniProtKB-KW"/>
</dbReference>
<dbReference type="GO" id="GO:0005737">
    <property type="term" value="C:cytoplasm"/>
    <property type="evidence" value="ECO:0007669"/>
    <property type="project" value="UniProtKB-SubCell"/>
</dbReference>
<evidence type="ECO:0000256" key="2">
    <source>
        <dbReference type="ARBA" id="ARBA00004496"/>
    </source>
</evidence>
<feature type="domain" description="SDE2-like" evidence="10">
    <location>
        <begin position="69"/>
        <end position="166"/>
    </location>
</feature>
<accession>A0A1B0GIN4</accession>
<dbReference type="GO" id="GO:0005634">
    <property type="term" value="C:nucleus"/>
    <property type="evidence" value="ECO:0007669"/>
    <property type="project" value="UniProtKB-SubCell"/>
</dbReference>
<dbReference type="SUPFAM" id="SSF54236">
    <property type="entry name" value="Ubiquitin-like"/>
    <property type="match status" value="1"/>
</dbReference>
<feature type="compositionally biased region" description="Basic and acidic residues" evidence="9">
    <location>
        <begin position="239"/>
        <end position="250"/>
    </location>
</feature>
<dbReference type="InterPro" id="IPR051421">
    <property type="entry name" value="RNA_Proc_DNA_Dmg_Regulator"/>
</dbReference>
<dbReference type="InterPro" id="IPR029071">
    <property type="entry name" value="Ubiquitin-like_domsf"/>
</dbReference>
<evidence type="ECO:0000313" key="12">
    <source>
        <dbReference type="Proteomes" id="UP000092461"/>
    </source>
</evidence>
<keyword evidence="7" id="KW-0539">Nucleus</keyword>
<evidence type="ECO:0000256" key="7">
    <source>
        <dbReference type="ARBA" id="ARBA00023242"/>
    </source>
</evidence>
<dbReference type="Proteomes" id="UP000092461">
    <property type="component" value="Unassembled WGS sequence"/>
</dbReference>
<organism evidence="11 12">
    <name type="scientific">Lutzomyia longipalpis</name>
    <name type="common">Sand fly</name>
    <dbReference type="NCBI Taxonomy" id="7200"/>
    <lineage>
        <taxon>Eukaryota</taxon>
        <taxon>Metazoa</taxon>
        <taxon>Ecdysozoa</taxon>
        <taxon>Arthropoda</taxon>
        <taxon>Hexapoda</taxon>
        <taxon>Insecta</taxon>
        <taxon>Pterygota</taxon>
        <taxon>Neoptera</taxon>
        <taxon>Endopterygota</taxon>
        <taxon>Diptera</taxon>
        <taxon>Nematocera</taxon>
        <taxon>Psychodoidea</taxon>
        <taxon>Psychodidae</taxon>
        <taxon>Lutzomyia</taxon>
        <taxon>Lutzomyia</taxon>
    </lineage>
</organism>
<name>A0A1B0GIN4_LUTLO</name>
<evidence type="ECO:0000313" key="11">
    <source>
        <dbReference type="EnsemblMetazoa" id="LLOJ004810-PA"/>
    </source>
</evidence>
<evidence type="ECO:0000259" key="10">
    <source>
        <dbReference type="Pfam" id="PF22782"/>
    </source>
</evidence>
<dbReference type="PANTHER" id="PTHR12786">
    <property type="entry name" value="SPLICING FACTOR SF3A-RELATED"/>
    <property type="match status" value="1"/>
</dbReference>
<dbReference type="VEuPathDB" id="VectorBase:LLOJ004810"/>
<keyword evidence="12" id="KW-1185">Reference proteome</keyword>
<comment type="subcellular location">
    <subcellularLocation>
        <location evidence="2">Cytoplasm</location>
    </subcellularLocation>
    <subcellularLocation>
        <location evidence="1">Nucleus</location>
    </subcellularLocation>
</comment>
<evidence type="ECO:0000256" key="9">
    <source>
        <dbReference type="SAM" id="MobiDB-lite"/>
    </source>
</evidence>
<dbReference type="Pfam" id="PF22782">
    <property type="entry name" value="SDE2"/>
    <property type="match status" value="1"/>
</dbReference>
<feature type="compositionally biased region" description="Acidic residues" evidence="9">
    <location>
        <begin position="216"/>
        <end position="226"/>
    </location>
</feature>
<proteinExistence type="inferred from homology"/>
<dbReference type="PANTHER" id="PTHR12786:SF1">
    <property type="entry name" value="SPLICING REGULATOR SDE2"/>
    <property type="match status" value="1"/>
</dbReference>
<evidence type="ECO:0000256" key="1">
    <source>
        <dbReference type="ARBA" id="ARBA00004123"/>
    </source>
</evidence>
<dbReference type="AlphaFoldDB" id="A0A1B0GIN4"/>
<sequence length="262" mass="29205">MISTVYLGSTIITRVSPNSTLRRMKDQIHNEAGIHPEDYYVLVNGRRVGEDDLIPRGCGPLNMVLRQKGGKGGFGSMLRAIGAQIEKTTNREACRDLSGRRLRDINEEQRLKAWLEKQKDVESEKQERKKQKLQKLLQEPKFEFNDKEYEKARSEMTEKVDDAVEKGFKKAVEIAAGTSGGVKRKTTEAALGEKGKKKKKKTTLWIADDLSSSSDTDTDTDSEAESSESKGETSATTSKADEKEIPKISEESNQSSSSVVDK</sequence>
<comment type="similarity">
    <text evidence="3">Belongs to the SDE2 family.</text>
</comment>
<dbReference type="EnsemblMetazoa" id="LLOJ004810-RA">
    <property type="protein sequence ID" value="LLOJ004810-PA"/>
    <property type="gene ID" value="LLOJ004810"/>
</dbReference>
<reference evidence="11" key="1">
    <citation type="submission" date="2020-05" db="UniProtKB">
        <authorList>
            <consortium name="EnsemblMetazoa"/>
        </authorList>
    </citation>
    <scope>IDENTIFICATION</scope>
    <source>
        <strain evidence="11">Jacobina</strain>
    </source>
</reference>
<keyword evidence="8" id="KW-0131">Cell cycle</keyword>
<feature type="compositionally biased region" description="Low complexity" evidence="9">
    <location>
        <begin position="251"/>
        <end position="262"/>
    </location>
</feature>
<keyword evidence="5" id="KW-0507">mRNA processing</keyword>
<dbReference type="InterPro" id="IPR053822">
    <property type="entry name" value="SDE2-like_dom"/>
</dbReference>